<dbReference type="AlphaFoldDB" id="A0AAE0C8B6"/>
<evidence type="ECO:0000259" key="3">
    <source>
        <dbReference type="PROSITE" id="PS50966"/>
    </source>
</evidence>
<sequence length="610" mass="69247">MDETAITLFNGPWLSQNDNTEEGWALADYHSGSDDGVSPRPQKTPRNCIDQLAASTSVAKSLRAPVDWNPLSGWPEFPTIKPHLKKLHATGLRYIRKTQSRQSSTYACQSHLKCEHAIKFYYDTGAVAFKAAWNSIPHTEQVSPETKEVGIPLEFRARTDELLRQHMGCPMLVLNNLITEFWDGNPETKERFPTAAQVRNRAKTISRGADAAVGTINTTINNVAALEAYLNEHGIPDSQEAFQAFYKDINPSQTFIMHYERSDKFGPTLVMSCKAVAEHIRLEHESNQPSNIFTVKADGTFGIEAGEYVLLDFGTDTLHFPQPHLWKSLDDKRHAPRHSFRLYCFAIAKSESTFSCQTGLRGLRKYAHLAWNIDLPISVAIVHNFTHGIHVGWHRGATTIAGIKPETQAPERTHRELPRYVSKKASHWTVLTVSIPKLLKMQAFHCASKIQHGLDIIPTVFIELAVQLVSGVGSERNFFTYFERVHGFEFWYVNLENTQIQVSELRVRKKRDLMRGVNTRNFFKDMPTIRKYSADICEVVLNENEGGNHQCPIDGDSCTCFWFWHCRVCQHLLAVQHLQNCLDIHGMLERAFPHNKPKTMKMKIAAEAAK</sequence>
<keyword evidence="1" id="KW-0863">Zinc-finger</keyword>
<dbReference type="PROSITE" id="PS50966">
    <property type="entry name" value="ZF_SWIM"/>
    <property type="match status" value="1"/>
</dbReference>
<evidence type="ECO:0008006" key="6">
    <source>
        <dbReference type="Google" id="ProtNLM"/>
    </source>
</evidence>
<dbReference type="EMBL" id="LGRX02027253">
    <property type="protein sequence ID" value="KAK3249589.1"/>
    <property type="molecule type" value="Genomic_DNA"/>
</dbReference>
<proteinExistence type="predicted"/>
<evidence type="ECO:0000313" key="4">
    <source>
        <dbReference type="EMBL" id="KAK3249589.1"/>
    </source>
</evidence>
<feature type="domain" description="CRIB" evidence="2">
    <location>
        <begin position="373"/>
        <end position="392"/>
    </location>
</feature>
<dbReference type="Proteomes" id="UP001190700">
    <property type="component" value="Unassembled WGS sequence"/>
</dbReference>
<dbReference type="GO" id="GO:0008270">
    <property type="term" value="F:zinc ion binding"/>
    <property type="evidence" value="ECO:0007669"/>
    <property type="project" value="UniProtKB-KW"/>
</dbReference>
<keyword evidence="5" id="KW-1185">Reference proteome</keyword>
<evidence type="ECO:0000256" key="1">
    <source>
        <dbReference type="PROSITE-ProRule" id="PRU00325"/>
    </source>
</evidence>
<feature type="domain" description="SWIM-type" evidence="3">
    <location>
        <begin position="537"/>
        <end position="580"/>
    </location>
</feature>
<accession>A0AAE0C8B6</accession>
<keyword evidence="1" id="KW-0479">Metal-binding</keyword>
<dbReference type="InterPro" id="IPR000095">
    <property type="entry name" value="CRIB_dom"/>
</dbReference>
<evidence type="ECO:0000313" key="5">
    <source>
        <dbReference type="Proteomes" id="UP001190700"/>
    </source>
</evidence>
<dbReference type="InterPro" id="IPR007527">
    <property type="entry name" value="Znf_SWIM"/>
</dbReference>
<comment type="caution">
    <text evidence="4">The sequence shown here is derived from an EMBL/GenBank/DDBJ whole genome shotgun (WGS) entry which is preliminary data.</text>
</comment>
<name>A0AAE0C8B6_9CHLO</name>
<evidence type="ECO:0000259" key="2">
    <source>
        <dbReference type="PROSITE" id="PS50108"/>
    </source>
</evidence>
<dbReference type="PROSITE" id="PS50108">
    <property type="entry name" value="CRIB"/>
    <property type="match status" value="1"/>
</dbReference>
<protein>
    <recommendedName>
        <fullName evidence="6">SWIM-type domain-containing protein</fullName>
    </recommendedName>
</protein>
<reference evidence="4 5" key="1">
    <citation type="journal article" date="2015" name="Genome Biol. Evol.">
        <title>Comparative Genomics of a Bacterivorous Green Alga Reveals Evolutionary Causalities and Consequences of Phago-Mixotrophic Mode of Nutrition.</title>
        <authorList>
            <person name="Burns J.A."/>
            <person name="Paasch A."/>
            <person name="Narechania A."/>
            <person name="Kim E."/>
        </authorList>
    </citation>
    <scope>NUCLEOTIDE SEQUENCE [LARGE SCALE GENOMIC DNA]</scope>
    <source>
        <strain evidence="4 5">PLY_AMNH</strain>
    </source>
</reference>
<organism evidence="4 5">
    <name type="scientific">Cymbomonas tetramitiformis</name>
    <dbReference type="NCBI Taxonomy" id="36881"/>
    <lineage>
        <taxon>Eukaryota</taxon>
        <taxon>Viridiplantae</taxon>
        <taxon>Chlorophyta</taxon>
        <taxon>Pyramimonadophyceae</taxon>
        <taxon>Pyramimonadales</taxon>
        <taxon>Pyramimonadaceae</taxon>
        <taxon>Cymbomonas</taxon>
    </lineage>
</organism>
<gene>
    <name evidence="4" type="ORF">CYMTET_40992</name>
</gene>
<keyword evidence="1" id="KW-0862">Zinc</keyword>